<organism evidence="2 3">
    <name type="scientific">Rhodopirellula halodulae</name>
    <dbReference type="NCBI Taxonomy" id="2894198"/>
    <lineage>
        <taxon>Bacteria</taxon>
        <taxon>Pseudomonadati</taxon>
        <taxon>Planctomycetota</taxon>
        <taxon>Planctomycetia</taxon>
        <taxon>Pirellulales</taxon>
        <taxon>Pirellulaceae</taxon>
        <taxon>Rhodopirellula</taxon>
    </lineage>
</organism>
<feature type="chain" id="PRO_5045561273" evidence="1">
    <location>
        <begin position="33"/>
        <end position="346"/>
    </location>
</feature>
<dbReference type="EMBL" id="JAJKFW010000025">
    <property type="protein sequence ID" value="MCC9644081.1"/>
    <property type="molecule type" value="Genomic_DNA"/>
</dbReference>
<keyword evidence="1" id="KW-0732">Signal</keyword>
<sequence length="346" mass="38490">MKFLYRRQPILRSLVATAAISVPVGAGSSAFAQTGDYEPEERGAKVEDDAWYDVSEWFDGNDYNPTDEAIGRWDDEVFSYEDARTSSDSDNDQPIIPASAFFSDDYNESYITYDDRDQDGNYERASRYIDSDGDDLNDAYVTYEDEDGDGMYDSYDYSELGSTGKNAVPPSEIAQSVKEGLSGKRHTLKGKIQEVTTVNRANEFAMMMEVQQENGDQVWVDLGGHATGIQLFKGDQATFFGPMMKQGDKSIMVATEVRTPKGDRYKVERSGNRYQGTVESTKTAKVKGEEHVVVKLKNDNGKMMTVDMGLASEQDKPSEGDEVTVTGVPVKIGERVILIADQTKLR</sequence>
<accession>A0ABS8NNR8</accession>
<keyword evidence="3" id="KW-1185">Reference proteome</keyword>
<evidence type="ECO:0000313" key="2">
    <source>
        <dbReference type="EMBL" id="MCC9644081.1"/>
    </source>
</evidence>
<evidence type="ECO:0000313" key="3">
    <source>
        <dbReference type="Proteomes" id="UP001430306"/>
    </source>
</evidence>
<feature type="signal peptide" evidence="1">
    <location>
        <begin position="1"/>
        <end position="32"/>
    </location>
</feature>
<dbReference type="Proteomes" id="UP001430306">
    <property type="component" value="Unassembled WGS sequence"/>
</dbReference>
<dbReference type="RefSeq" id="WP_230275165.1">
    <property type="nucleotide sequence ID" value="NZ_JAJKFW010000025.1"/>
</dbReference>
<comment type="caution">
    <text evidence="2">The sequence shown here is derived from an EMBL/GenBank/DDBJ whole genome shotgun (WGS) entry which is preliminary data.</text>
</comment>
<reference evidence="2" key="1">
    <citation type="submission" date="2021-11" db="EMBL/GenBank/DDBJ databases">
        <title>Genome sequence.</title>
        <authorList>
            <person name="Sun Q."/>
        </authorList>
    </citation>
    <scope>NUCLEOTIDE SEQUENCE</scope>
    <source>
        <strain evidence="2">JC740</strain>
    </source>
</reference>
<proteinExistence type="predicted"/>
<name>A0ABS8NNR8_9BACT</name>
<evidence type="ECO:0000256" key="1">
    <source>
        <dbReference type="SAM" id="SignalP"/>
    </source>
</evidence>
<gene>
    <name evidence="2" type="ORF">LOC71_17500</name>
</gene>
<protein>
    <submittedName>
        <fullName evidence="2">Uncharacterized protein</fullName>
    </submittedName>
</protein>